<organism evidence="1 2">
    <name type="scientific">Arcticibacterium luteifluviistationis</name>
    <dbReference type="NCBI Taxonomy" id="1784714"/>
    <lineage>
        <taxon>Bacteria</taxon>
        <taxon>Pseudomonadati</taxon>
        <taxon>Bacteroidota</taxon>
        <taxon>Cytophagia</taxon>
        <taxon>Cytophagales</taxon>
        <taxon>Leadbetterellaceae</taxon>
        <taxon>Arcticibacterium</taxon>
    </lineage>
</organism>
<dbReference type="RefSeq" id="WP_111370676.1">
    <property type="nucleotide sequence ID" value="NZ_CP029480.1"/>
</dbReference>
<evidence type="ECO:0000313" key="1">
    <source>
        <dbReference type="EMBL" id="AWV97574.1"/>
    </source>
</evidence>
<name>A0A2Z4G8T6_9BACT</name>
<dbReference type="EMBL" id="CP029480">
    <property type="protein sequence ID" value="AWV97574.1"/>
    <property type="molecule type" value="Genomic_DNA"/>
</dbReference>
<keyword evidence="2" id="KW-1185">Reference proteome</keyword>
<evidence type="ECO:0008006" key="3">
    <source>
        <dbReference type="Google" id="ProtNLM"/>
    </source>
</evidence>
<dbReference type="Proteomes" id="UP000249873">
    <property type="component" value="Chromosome"/>
</dbReference>
<gene>
    <name evidence="1" type="ORF">DJ013_05095</name>
</gene>
<reference evidence="1 2" key="1">
    <citation type="submission" date="2018-05" db="EMBL/GenBank/DDBJ databases">
        <title>Complete genome sequence of Arcticibacterium luteifluviistationis SM1504T, a cytophagaceae bacterium isolated from Arctic surface seawater.</title>
        <authorList>
            <person name="Li Y."/>
            <person name="Qin Q.-L."/>
        </authorList>
    </citation>
    <scope>NUCLEOTIDE SEQUENCE [LARGE SCALE GENOMIC DNA]</scope>
    <source>
        <strain evidence="1 2">SM1504</strain>
    </source>
</reference>
<dbReference type="KEGG" id="als:DJ013_05095"/>
<protein>
    <recommendedName>
        <fullName evidence="3">DUF4359 domain-containing protein</fullName>
    </recommendedName>
</protein>
<dbReference type="AlphaFoldDB" id="A0A2Z4G8T6"/>
<accession>A0A2Z4G8T6</accession>
<proteinExistence type="predicted"/>
<evidence type="ECO:0000313" key="2">
    <source>
        <dbReference type="Proteomes" id="UP000249873"/>
    </source>
</evidence>
<sequence length="121" mass="13261">MKNNLFFLLLIALIGVFTNPSLEKHQAAVAEKVNELGNINGEVDGDTIKKLGALLGEAIGLNSMEKYLNNNVKVEDLKVISLTKLKMNGTYKTVGVGAFGKVFLFDDVKSYIDEKVEALKE</sequence>
<dbReference type="OrthoDB" id="997828at2"/>